<accession>A0ABR1JM41</accession>
<reference evidence="2 3" key="1">
    <citation type="submission" date="2024-01" db="EMBL/GenBank/DDBJ databases">
        <title>A draft genome for the cacao thread blight pathogen Marasmiellus scandens.</title>
        <authorList>
            <person name="Baruah I.K."/>
            <person name="Leung J."/>
            <person name="Bukari Y."/>
            <person name="Amoako-Attah I."/>
            <person name="Meinhardt L.W."/>
            <person name="Bailey B.A."/>
            <person name="Cohen S.P."/>
        </authorList>
    </citation>
    <scope>NUCLEOTIDE SEQUENCE [LARGE SCALE GENOMIC DNA]</scope>
    <source>
        <strain evidence="2 3">GH-19</strain>
    </source>
</reference>
<sequence length="138" mass="16193">MDSVWLPEFSDSRFDTRRFRYDKLPTFAGFEVEPSYDDSLNFILLDIDSYQGRVVSFNSDKDYMAEDSLNLELYSRNSKQFPFFPGKPRRTIPSPPKPYIDGSTGRFDHAKIPQYYNEEKPYLAFILRSDDTPSKIAF</sequence>
<dbReference type="Proteomes" id="UP001498398">
    <property type="component" value="Unassembled WGS sequence"/>
</dbReference>
<comment type="caution">
    <text evidence="2">The sequence shown here is derived from an EMBL/GenBank/DDBJ whole genome shotgun (WGS) entry which is preliminary data.</text>
</comment>
<evidence type="ECO:0000256" key="1">
    <source>
        <dbReference type="SAM" id="MobiDB-lite"/>
    </source>
</evidence>
<dbReference type="EMBL" id="JBANRG010000012">
    <property type="protein sequence ID" value="KAK7461735.1"/>
    <property type="molecule type" value="Genomic_DNA"/>
</dbReference>
<keyword evidence="3" id="KW-1185">Reference proteome</keyword>
<evidence type="ECO:0000313" key="2">
    <source>
        <dbReference type="EMBL" id="KAK7461735.1"/>
    </source>
</evidence>
<organism evidence="2 3">
    <name type="scientific">Marasmiellus scandens</name>
    <dbReference type="NCBI Taxonomy" id="2682957"/>
    <lineage>
        <taxon>Eukaryota</taxon>
        <taxon>Fungi</taxon>
        <taxon>Dikarya</taxon>
        <taxon>Basidiomycota</taxon>
        <taxon>Agaricomycotina</taxon>
        <taxon>Agaricomycetes</taxon>
        <taxon>Agaricomycetidae</taxon>
        <taxon>Agaricales</taxon>
        <taxon>Marasmiineae</taxon>
        <taxon>Omphalotaceae</taxon>
        <taxon>Marasmiellus</taxon>
    </lineage>
</organism>
<proteinExistence type="predicted"/>
<gene>
    <name evidence="2" type="ORF">VKT23_008164</name>
</gene>
<protein>
    <submittedName>
        <fullName evidence="2">Uncharacterized protein</fullName>
    </submittedName>
</protein>
<evidence type="ECO:0000313" key="3">
    <source>
        <dbReference type="Proteomes" id="UP001498398"/>
    </source>
</evidence>
<feature type="region of interest" description="Disordered" evidence="1">
    <location>
        <begin position="85"/>
        <end position="106"/>
    </location>
</feature>
<name>A0ABR1JM41_9AGAR</name>